<protein>
    <submittedName>
        <fullName evidence="1">Uncharacterized protein</fullName>
    </submittedName>
</protein>
<gene>
    <name evidence="1" type="ORF">CPSG_08912</name>
</gene>
<dbReference type="VEuPathDB" id="FungiDB:CPSG_08912"/>
<evidence type="ECO:0000313" key="2">
    <source>
        <dbReference type="Proteomes" id="UP000002497"/>
    </source>
</evidence>
<dbReference type="EMBL" id="GL636506">
    <property type="protein sequence ID" value="EFW14324.1"/>
    <property type="molecule type" value="Genomic_DNA"/>
</dbReference>
<proteinExistence type="predicted"/>
<organism evidence="2">
    <name type="scientific">Coccidioides posadasii (strain RMSCC 757 / Silveira)</name>
    <name type="common">Valley fever fungus</name>
    <dbReference type="NCBI Taxonomy" id="443226"/>
    <lineage>
        <taxon>Eukaryota</taxon>
        <taxon>Fungi</taxon>
        <taxon>Dikarya</taxon>
        <taxon>Ascomycota</taxon>
        <taxon>Pezizomycotina</taxon>
        <taxon>Eurotiomycetes</taxon>
        <taxon>Eurotiomycetidae</taxon>
        <taxon>Onygenales</taxon>
        <taxon>Onygenaceae</taxon>
        <taxon>Coccidioides</taxon>
    </lineage>
</organism>
<keyword evidence="2" id="KW-1185">Reference proteome</keyword>
<dbReference type="HOGENOM" id="CLU_1421305_0_0_1"/>
<name>E9DGG3_COCPS</name>
<accession>E9DGG3</accession>
<reference evidence="2" key="1">
    <citation type="journal article" date="2010" name="Genome Res.">
        <title>Population genomic sequencing of Coccidioides fungi reveals recent hybridization and transposon control.</title>
        <authorList>
            <person name="Neafsey D.E."/>
            <person name="Barker B.M."/>
            <person name="Sharpton T.J."/>
            <person name="Stajich J.E."/>
            <person name="Park D.J."/>
            <person name="Whiston E."/>
            <person name="Hung C.-Y."/>
            <person name="McMahan C."/>
            <person name="White J."/>
            <person name="Sykes S."/>
            <person name="Heiman D."/>
            <person name="Young S."/>
            <person name="Zeng Q."/>
            <person name="Abouelleil A."/>
            <person name="Aftuck L."/>
            <person name="Bessette D."/>
            <person name="Brown A."/>
            <person name="FitzGerald M."/>
            <person name="Lui A."/>
            <person name="Macdonald J.P."/>
            <person name="Priest M."/>
            <person name="Orbach M.J."/>
            <person name="Galgiani J.N."/>
            <person name="Kirkland T.N."/>
            <person name="Cole G.T."/>
            <person name="Birren B.W."/>
            <person name="Henn M.R."/>
            <person name="Taylor J.W."/>
            <person name="Rounsley S.D."/>
        </authorList>
    </citation>
    <scope>NUCLEOTIDE SEQUENCE [LARGE SCALE GENOMIC DNA]</scope>
    <source>
        <strain evidence="2">RMSCC 757 / Silveira</strain>
    </source>
</reference>
<dbReference type="AlphaFoldDB" id="E9DGG3"/>
<reference evidence="2" key="2">
    <citation type="submission" date="2010-03" db="EMBL/GenBank/DDBJ databases">
        <title>The genome sequence of Coccidioides posadasii strain Silveira.</title>
        <authorList>
            <consortium name="The Broad Institute Genome Sequencing Center for Infectious Disease"/>
            <person name="Neafsey D."/>
            <person name="Orbach M."/>
            <person name="Henn M.R."/>
            <person name="Cole G.T."/>
            <person name="Galgiani J."/>
            <person name="Gardner M.J."/>
            <person name="Kirkland T.N."/>
            <person name="Taylor J.W."/>
            <person name="Young S.K."/>
            <person name="Zeng Q."/>
            <person name="Koehrsen M."/>
            <person name="Alvarado L."/>
            <person name="Berlin A."/>
            <person name="Borenstein D."/>
            <person name="Chapman S.B."/>
            <person name="Chen Z."/>
            <person name="Engels R."/>
            <person name="Freedman E."/>
            <person name="Gellesch M."/>
            <person name="Goldberg J."/>
            <person name="Griggs A."/>
            <person name="Gujja S."/>
            <person name="Heilman E."/>
            <person name="Heiman D."/>
            <person name="Howarth C."/>
            <person name="Jen D."/>
            <person name="Larson L."/>
            <person name="Mehta T."/>
            <person name="Neiman D."/>
            <person name="Park D."/>
            <person name="Pearson M."/>
            <person name="Richards J."/>
            <person name="Roberts A."/>
            <person name="Saif S."/>
            <person name="Shea T."/>
            <person name="Shenoy N."/>
            <person name="Sisk P."/>
            <person name="Stolte C."/>
            <person name="Sykes S."/>
            <person name="Walk T."/>
            <person name="White J."/>
            <person name="Yandava C."/>
            <person name="Haas B."/>
            <person name="Nusbaum C."/>
            <person name="Birren B."/>
        </authorList>
    </citation>
    <scope>NUCLEOTIDE SEQUENCE [LARGE SCALE GENOMIC DNA]</scope>
    <source>
        <strain evidence="2">RMSCC 757 / Silveira</strain>
    </source>
</reference>
<dbReference type="Proteomes" id="UP000002497">
    <property type="component" value="Unassembled WGS sequence"/>
</dbReference>
<evidence type="ECO:0000313" key="1">
    <source>
        <dbReference type="EMBL" id="EFW14324.1"/>
    </source>
</evidence>
<sequence>MIGWLTGSSSSPRLSSCWTAMKRCALAFGEIVEPSSPGVPSRPTSRLHFPRRWVRGSALSKGIHANVLVEGSWTPSCVSRLLPTSPVCWFELVRIAIVSDDIYACSRIAAFVCPFNLLAVSPCFFFSFLLFPRFCLLFFFLIDMETWGRSPLAGRLISGTDRHSAFGNIFLQPLVFGHKTNCGFFRAFLPD</sequence>